<accession>A0A7S9LSB9</accession>
<evidence type="ECO:0000313" key="3">
    <source>
        <dbReference type="Proteomes" id="UP000594800"/>
    </source>
</evidence>
<proteinExistence type="predicted"/>
<dbReference type="Proteomes" id="UP000594800">
    <property type="component" value="Chromosome"/>
</dbReference>
<gene>
    <name evidence="2" type="ORF">I0K15_01080</name>
</gene>
<dbReference type="EMBL" id="CP064942">
    <property type="protein sequence ID" value="QPH54406.1"/>
    <property type="molecule type" value="Genomic_DNA"/>
</dbReference>
<organism evidence="2 3">
    <name type="scientific">Pontivivens ytuae</name>
    <dbReference type="NCBI Taxonomy" id="2789856"/>
    <lineage>
        <taxon>Bacteria</taxon>
        <taxon>Pseudomonadati</taxon>
        <taxon>Pseudomonadota</taxon>
        <taxon>Alphaproteobacteria</taxon>
        <taxon>Rhodobacterales</taxon>
        <taxon>Paracoccaceae</taxon>
        <taxon>Pontivivens</taxon>
    </lineage>
</organism>
<sequence>MSKSRKLRAAFKAIFEPAMREAGYDVAYPNFCRAEGEVLHLVMVQPWTYGGAFTIEFGVQRGPFHNGNDELVPPETLEVDYLPLPSRARLGPGEAQPKRDRSPSPDHYAYARIADDRAALDELMREVAGHIPQIDAWLRDGTVSPNIHPYD</sequence>
<dbReference type="AlphaFoldDB" id="A0A7S9LSB9"/>
<dbReference type="InterPro" id="IPR025412">
    <property type="entry name" value="DUF4304"/>
</dbReference>
<dbReference type="KEGG" id="poz:I0K15_01080"/>
<dbReference type="RefSeq" id="WP_196103615.1">
    <property type="nucleotide sequence ID" value="NZ_CP064942.1"/>
</dbReference>
<keyword evidence="3" id="KW-1185">Reference proteome</keyword>
<name>A0A7S9LSB9_9RHOB</name>
<dbReference type="Pfam" id="PF14137">
    <property type="entry name" value="DUF4304"/>
    <property type="match status" value="1"/>
</dbReference>
<evidence type="ECO:0000256" key="1">
    <source>
        <dbReference type="SAM" id="MobiDB-lite"/>
    </source>
</evidence>
<reference evidence="2 3" key="1">
    <citation type="submission" date="2020-11" db="EMBL/GenBank/DDBJ databases">
        <title>Description of Pontivivens ytuae sp. nov. isolated from deep sea sediment of Mariana Trench.</title>
        <authorList>
            <person name="Wang Z."/>
            <person name="Sun Q.-L."/>
            <person name="Xu X.-D."/>
            <person name="Tang Y.-Z."/>
            <person name="Zhang J."/>
        </authorList>
    </citation>
    <scope>NUCLEOTIDE SEQUENCE [LARGE SCALE GENOMIC DNA]</scope>
    <source>
        <strain evidence="2 3">MT2928</strain>
    </source>
</reference>
<protein>
    <submittedName>
        <fullName evidence="2">DUF4304 domain-containing protein</fullName>
    </submittedName>
</protein>
<feature type="region of interest" description="Disordered" evidence="1">
    <location>
        <begin position="85"/>
        <end position="107"/>
    </location>
</feature>
<evidence type="ECO:0000313" key="2">
    <source>
        <dbReference type="EMBL" id="QPH54406.1"/>
    </source>
</evidence>